<reference evidence="3 4" key="1">
    <citation type="submission" date="2011-11" db="EMBL/GenBank/DDBJ databases">
        <title>The Genome Sequence of Dialister succinatiphilus YIT 11850.</title>
        <authorList>
            <consortium name="The Broad Institute Genome Sequencing Platform"/>
            <person name="Earl A."/>
            <person name="Ward D."/>
            <person name="Feldgarden M."/>
            <person name="Gevers D."/>
            <person name="Morotomi M."/>
            <person name="Young S.K."/>
            <person name="Zeng Q."/>
            <person name="Gargeya S."/>
            <person name="Fitzgerald M."/>
            <person name="Haas B."/>
            <person name="Abouelleil A."/>
            <person name="Alvarado L."/>
            <person name="Arachchi H.M."/>
            <person name="Berlin A."/>
            <person name="Brown A."/>
            <person name="Chapman S.B."/>
            <person name="Dunbar C."/>
            <person name="Gearin G."/>
            <person name="Goldberg J."/>
            <person name="Griggs A."/>
            <person name="Gujja S."/>
            <person name="Heiman D."/>
            <person name="Howarth C."/>
            <person name="Lui A."/>
            <person name="MacDonald P.J.P."/>
            <person name="Montmayeur A."/>
            <person name="Murphy C."/>
            <person name="Neiman D."/>
            <person name="Pearson M."/>
            <person name="Priest M."/>
            <person name="Roberts A."/>
            <person name="Saif S."/>
            <person name="Shea T."/>
            <person name="Sisk P."/>
            <person name="Stolte C."/>
            <person name="Sykes S."/>
            <person name="Wortman J."/>
            <person name="Nusbaum C."/>
            <person name="Birren B."/>
        </authorList>
    </citation>
    <scope>NUCLEOTIDE SEQUENCE [LARGE SCALE GENOMIC DNA]</scope>
    <source>
        <strain evidence="3 4">YIT 11850</strain>
    </source>
</reference>
<evidence type="ECO:0000313" key="3">
    <source>
        <dbReference type="EMBL" id="EHO62874.1"/>
    </source>
</evidence>
<dbReference type="RefSeq" id="WP_008859711.1">
    <property type="nucleotide sequence ID" value="NZ_JH591188.1"/>
</dbReference>
<proteinExistence type="predicted"/>
<evidence type="ECO:0000259" key="2">
    <source>
        <dbReference type="Pfam" id="PF09823"/>
    </source>
</evidence>
<dbReference type="Pfam" id="PF09823">
    <property type="entry name" value="DUF2357"/>
    <property type="match status" value="1"/>
</dbReference>
<keyword evidence="4" id="KW-1185">Reference proteome</keyword>
<comment type="caution">
    <text evidence="3">The sequence shown here is derived from an EMBL/GenBank/DDBJ whole genome shotgun (WGS) entry which is preliminary data.</text>
</comment>
<sequence>MITPSKLPFTLTFSGGWDKGVRYFNRFTDNPEELAEDRAPGLTFTENQDIYIRFDAPRGFRFTMDGLDVVTIPGEERENGQTYIAPFRRQDQPLLLFEGQDFPLVPGYYVLTVEGGGRSWYGLMEITPKYMGKQSWQDMRDELTDEIRTLSFDFMKKNIHISKALEGALGLNTSMLLRFYTISSESSVVLSVLDELSHTANARMVLRLKQIRQEEGRRPDPHIRPQHVKERPGAERMPALRTEITRDVEENRFAKSILLALDHILQQFLEEIDGPIRRLEEKQAELRKYTWGLEYKTGEKALSRLSLYRRRARRIKDSISRVSRAPWFEEAGTATEGEVPMTVFMDPRYSVLYRLYKNLSDPAQSLDVSSFYQFQWKRTDKLYEMWSFLQFIKALTAKGWELEEGISVIREEGRYRLSSLESGTEIKLRREGEEVHLTYDGILPASSADTDRENHPLYTNNSHRQPDLRLDYYKGGLYYGSLVADFKYRDILFLWQDETRSASLRRQFNAYRDMNTRFYRDLDETASLRDSRPVKEVWAVFPREIPGKSDEDYSLRFIPLAPGLTGNHRLAEELENYLTSLSE</sequence>
<dbReference type="eggNOG" id="ENOG50303VU">
    <property type="taxonomic scope" value="Bacteria"/>
</dbReference>
<dbReference type="OrthoDB" id="1632997at2"/>
<dbReference type="InterPro" id="IPR007505">
    <property type="entry name" value="PDDEXK_7"/>
</dbReference>
<organism evidence="3 4">
    <name type="scientific">Dialister succinatiphilus YIT 11850</name>
    <dbReference type="NCBI Taxonomy" id="742743"/>
    <lineage>
        <taxon>Bacteria</taxon>
        <taxon>Bacillati</taxon>
        <taxon>Bacillota</taxon>
        <taxon>Negativicutes</taxon>
        <taxon>Veillonellales</taxon>
        <taxon>Veillonellaceae</taxon>
        <taxon>Dialister</taxon>
    </lineage>
</organism>
<gene>
    <name evidence="3" type="ORF">HMPREF9453_01217</name>
</gene>
<feature type="domain" description="DUF2357" evidence="2">
    <location>
        <begin position="123"/>
        <end position="279"/>
    </location>
</feature>
<dbReference type="PATRIC" id="fig|742743.3.peg.1238"/>
<dbReference type="EMBL" id="ADLT01000041">
    <property type="protein sequence ID" value="EHO62874.1"/>
    <property type="molecule type" value="Genomic_DNA"/>
</dbReference>
<evidence type="ECO:0000313" key="4">
    <source>
        <dbReference type="Proteomes" id="UP000003277"/>
    </source>
</evidence>
<name>H1D0S9_9FIRM</name>
<dbReference type="Proteomes" id="UP000003277">
    <property type="component" value="Unassembled WGS sequence"/>
</dbReference>
<dbReference type="STRING" id="742743.HMPREF9453_01217"/>
<accession>H1D0S9</accession>
<dbReference type="HOGENOM" id="CLU_032202_0_0_9"/>
<feature type="region of interest" description="Disordered" evidence="1">
    <location>
        <begin position="215"/>
        <end position="234"/>
    </location>
</feature>
<dbReference type="Pfam" id="PF04411">
    <property type="entry name" value="PDDEXK_7"/>
    <property type="match status" value="1"/>
</dbReference>
<protein>
    <recommendedName>
        <fullName evidence="2">DUF2357 domain-containing protein</fullName>
    </recommendedName>
</protein>
<dbReference type="AlphaFoldDB" id="H1D0S9"/>
<dbReference type="InterPro" id="IPR018633">
    <property type="entry name" value="DUF2357"/>
</dbReference>
<evidence type="ECO:0000256" key="1">
    <source>
        <dbReference type="SAM" id="MobiDB-lite"/>
    </source>
</evidence>